<dbReference type="InterPro" id="IPR050259">
    <property type="entry name" value="SDR"/>
</dbReference>
<dbReference type="NCBIfam" id="NF009466">
    <property type="entry name" value="PRK12826.1-2"/>
    <property type="match status" value="1"/>
</dbReference>
<dbReference type="PRINTS" id="PR00081">
    <property type="entry name" value="GDHRDH"/>
</dbReference>
<dbReference type="GO" id="GO:0016491">
    <property type="term" value="F:oxidoreductase activity"/>
    <property type="evidence" value="ECO:0007669"/>
    <property type="project" value="UniProtKB-KW"/>
</dbReference>
<dbReference type="EMBL" id="CP001737">
    <property type="protein sequence ID" value="ACV81000.1"/>
    <property type="molecule type" value="Genomic_DNA"/>
</dbReference>
<evidence type="ECO:0000256" key="2">
    <source>
        <dbReference type="ARBA" id="ARBA00023002"/>
    </source>
</evidence>
<dbReference type="OrthoDB" id="517007at2"/>
<dbReference type="SMART" id="SM00822">
    <property type="entry name" value="PKS_KR"/>
    <property type="match status" value="1"/>
</dbReference>
<evidence type="ECO:0000313" key="6">
    <source>
        <dbReference type="Proteomes" id="UP000002218"/>
    </source>
</evidence>
<dbReference type="InterPro" id="IPR020904">
    <property type="entry name" value="Sc_DH/Rdtase_CS"/>
</dbReference>
<protein>
    <submittedName>
        <fullName evidence="5">Short-chain dehydrogenase/reductase SDR</fullName>
    </submittedName>
</protein>
<dbReference type="Gene3D" id="3.40.50.720">
    <property type="entry name" value="NAD(P)-binding Rossmann-like Domain"/>
    <property type="match status" value="1"/>
</dbReference>
<accession>C8X7Z7</accession>
<gene>
    <name evidence="5" type="ordered locus">Namu_4724</name>
</gene>
<dbReference type="InterPro" id="IPR002347">
    <property type="entry name" value="SDR_fam"/>
</dbReference>
<dbReference type="PROSITE" id="PS00061">
    <property type="entry name" value="ADH_SHORT"/>
    <property type="match status" value="1"/>
</dbReference>
<dbReference type="InterPro" id="IPR036291">
    <property type="entry name" value="NAD(P)-bd_dom_sf"/>
</dbReference>
<dbReference type="GO" id="GO:0032787">
    <property type="term" value="P:monocarboxylic acid metabolic process"/>
    <property type="evidence" value="ECO:0007669"/>
    <property type="project" value="UniProtKB-ARBA"/>
</dbReference>
<dbReference type="InterPro" id="IPR057326">
    <property type="entry name" value="KR_dom"/>
</dbReference>
<reference evidence="6" key="1">
    <citation type="submission" date="2009-09" db="EMBL/GenBank/DDBJ databases">
        <title>The complete genome of Nakamurella multipartita DSM 44233.</title>
        <authorList>
            <consortium name="US DOE Joint Genome Institute (JGI-PGF)"/>
            <person name="Lucas S."/>
            <person name="Copeland A."/>
            <person name="Lapidus A."/>
            <person name="Glavina del Rio T."/>
            <person name="Dalin E."/>
            <person name="Tice H."/>
            <person name="Bruce D."/>
            <person name="Goodwin L."/>
            <person name="Pitluck S."/>
            <person name="Kyrpides N."/>
            <person name="Mavromatis K."/>
            <person name="Ivanova N."/>
            <person name="Ovchinnikova G."/>
            <person name="Sims D."/>
            <person name="Meincke L."/>
            <person name="Brettin T."/>
            <person name="Detter J.C."/>
            <person name="Han C."/>
            <person name="Larimer F."/>
            <person name="Land M."/>
            <person name="Hauser L."/>
            <person name="Markowitz V."/>
            <person name="Cheng J.-F."/>
            <person name="Hugenholtz P."/>
            <person name="Woyke T."/>
            <person name="Wu D."/>
            <person name="Klenk H.-P."/>
            <person name="Eisen J.A."/>
        </authorList>
    </citation>
    <scope>NUCLEOTIDE SEQUENCE [LARGE SCALE GENOMIC DNA]</scope>
    <source>
        <strain evidence="6">ATCC 700099 / DSM 44233 / CIP 104796 / JCM 9543 / NBRC 105858 / Y-104</strain>
    </source>
</reference>
<comment type="similarity">
    <text evidence="1 3">Belongs to the short-chain dehydrogenases/reductases (SDR) family.</text>
</comment>
<dbReference type="Pfam" id="PF00106">
    <property type="entry name" value="adh_short"/>
    <property type="match status" value="1"/>
</dbReference>
<keyword evidence="6" id="KW-1185">Reference proteome</keyword>
<organism evidence="5 6">
    <name type="scientific">Nakamurella multipartita (strain ATCC 700099 / DSM 44233 / CIP 104796 / JCM 9543 / NBRC 105858 / Y-104)</name>
    <name type="common">Microsphaera multipartita</name>
    <dbReference type="NCBI Taxonomy" id="479431"/>
    <lineage>
        <taxon>Bacteria</taxon>
        <taxon>Bacillati</taxon>
        <taxon>Actinomycetota</taxon>
        <taxon>Actinomycetes</taxon>
        <taxon>Nakamurellales</taxon>
        <taxon>Nakamurellaceae</taxon>
        <taxon>Nakamurella</taxon>
    </lineage>
</organism>
<proteinExistence type="inferred from homology"/>
<dbReference type="Proteomes" id="UP000002218">
    <property type="component" value="Chromosome"/>
</dbReference>
<name>C8X7Z7_NAKMY</name>
<dbReference type="KEGG" id="nml:Namu_4724"/>
<dbReference type="RefSeq" id="WP_015749814.1">
    <property type="nucleotide sequence ID" value="NC_013235.1"/>
</dbReference>
<dbReference type="HOGENOM" id="CLU_010194_1_3_11"/>
<evidence type="ECO:0000313" key="5">
    <source>
        <dbReference type="EMBL" id="ACV81000.1"/>
    </source>
</evidence>
<dbReference type="eggNOG" id="COG1028">
    <property type="taxonomic scope" value="Bacteria"/>
</dbReference>
<evidence type="ECO:0000259" key="4">
    <source>
        <dbReference type="SMART" id="SM00822"/>
    </source>
</evidence>
<dbReference type="PANTHER" id="PTHR42879">
    <property type="entry name" value="3-OXOACYL-(ACYL-CARRIER-PROTEIN) REDUCTASE"/>
    <property type="match status" value="1"/>
</dbReference>
<dbReference type="InParanoid" id="C8X7Z7"/>
<dbReference type="FunFam" id="3.40.50.720:FF:000173">
    <property type="entry name" value="3-oxoacyl-[acyl-carrier protein] reductase"/>
    <property type="match status" value="1"/>
</dbReference>
<feature type="domain" description="Ketoreductase" evidence="4">
    <location>
        <begin position="20"/>
        <end position="212"/>
    </location>
</feature>
<evidence type="ECO:0000256" key="3">
    <source>
        <dbReference type="RuleBase" id="RU000363"/>
    </source>
</evidence>
<sequence length="273" mass="28593">MTASAQAAGTAGFGSKLAGRVALVTGGTRGIGAAISRSLANQGATVAAGYGRDAEHAQEFLAQIRAEGVNGSIHQGNIGVGDDCRRVVREVVEQHGSLDILINNAGITIDRTVLNLTDSDWEKVLAVNLSGAFFLSQEALKGMVERGTGRIINVSSIIGEVGNIGQANYAASKSGLFGLTKTLAREAAFMLHKSGKLEGNPIGITVNTITPGYVETEMIGTVPQKVIDAIKDKIPMRRFARPEEIARVVHFLAADTSGYITGQVWGVNGGMDM</sequence>
<keyword evidence="2" id="KW-0560">Oxidoreductase</keyword>
<dbReference type="PRINTS" id="PR00080">
    <property type="entry name" value="SDRFAMILY"/>
</dbReference>
<dbReference type="AlphaFoldDB" id="C8X7Z7"/>
<dbReference type="STRING" id="479431.Namu_4724"/>
<evidence type="ECO:0000256" key="1">
    <source>
        <dbReference type="ARBA" id="ARBA00006484"/>
    </source>
</evidence>
<dbReference type="SUPFAM" id="SSF51735">
    <property type="entry name" value="NAD(P)-binding Rossmann-fold domains"/>
    <property type="match status" value="1"/>
</dbReference>
<dbReference type="PANTHER" id="PTHR42879:SF2">
    <property type="entry name" value="3-OXOACYL-[ACYL-CARRIER-PROTEIN] REDUCTASE FABG"/>
    <property type="match status" value="1"/>
</dbReference>
<reference evidence="5 6" key="2">
    <citation type="journal article" date="2010" name="Stand. Genomic Sci.">
        <title>Complete genome sequence of Nakamurella multipartita type strain (Y-104).</title>
        <authorList>
            <person name="Tice H."/>
            <person name="Mayilraj S."/>
            <person name="Sims D."/>
            <person name="Lapidus A."/>
            <person name="Nolan M."/>
            <person name="Lucas S."/>
            <person name="Glavina Del Rio T."/>
            <person name="Copeland A."/>
            <person name="Cheng J.F."/>
            <person name="Meincke L."/>
            <person name="Bruce D."/>
            <person name="Goodwin L."/>
            <person name="Pitluck S."/>
            <person name="Ivanova N."/>
            <person name="Mavromatis K."/>
            <person name="Ovchinnikova G."/>
            <person name="Pati A."/>
            <person name="Chen A."/>
            <person name="Palaniappan K."/>
            <person name="Land M."/>
            <person name="Hauser L."/>
            <person name="Chang Y.J."/>
            <person name="Jeffries C.D."/>
            <person name="Detter J.C."/>
            <person name="Brettin T."/>
            <person name="Rohde M."/>
            <person name="Goker M."/>
            <person name="Bristow J."/>
            <person name="Eisen J.A."/>
            <person name="Markowitz V."/>
            <person name="Hugenholtz P."/>
            <person name="Kyrpides N.C."/>
            <person name="Klenk H.P."/>
            <person name="Chen F."/>
        </authorList>
    </citation>
    <scope>NUCLEOTIDE SEQUENCE [LARGE SCALE GENOMIC DNA]</scope>
    <source>
        <strain evidence="6">ATCC 700099 / DSM 44233 / CIP 104796 / JCM 9543 / NBRC 105858 / Y-104</strain>
    </source>
</reference>